<feature type="region of interest" description="Disordered" evidence="1">
    <location>
        <begin position="36"/>
        <end position="60"/>
    </location>
</feature>
<evidence type="ECO:0008006" key="4">
    <source>
        <dbReference type="Google" id="ProtNLM"/>
    </source>
</evidence>
<dbReference type="RefSeq" id="WP_093505363.1">
    <property type="nucleotide sequence ID" value="NZ_BSSG01000006.1"/>
</dbReference>
<dbReference type="Pfam" id="PF11338">
    <property type="entry name" value="DUF3140"/>
    <property type="match status" value="1"/>
</dbReference>
<gene>
    <name evidence="2" type="ORF">SAMN05216372_106139</name>
</gene>
<name>A0A1I1WQE9_PSEOC</name>
<dbReference type="PANTHER" id="PTHR40630">
    <property type="entry name" value="POSSIBLE DNA-BINDING PROTEIN"/>
    <property type="match status" value="1"/>
</dbReference>
<dbReference type="InterPro" id="IPR021487">
    <property type="entry name" value="DUF3140"/>
</dbReference>
<dbReference type="PANTHER" id="PTHR40630:SF1">
    <property type="entry name" value="DNA-BINDING PROTEIN"/>
    <property type="match status" value="1"/>
</dbReference>
<sequence length="122" mass="13979">MSELNEAQKKAIRSDFKAAVNMPPSRLRRWLQAADSKRVGMTKGGRKVESSRDGKSVGHQMGERILQIKGKRVAQLEADDYQAMRKVIGYVHRHLKQRPDGDVKDSRWRQSLMNWGHDPLKG</sequence>
<accession>A0A1I1WQE9</accession>
<evidence type="ECO:0000313" key="3">
    <source>
        <dbReference type="Proteomes" id="UP000243950"/>
    </source>
</evidence>
<evidence type="ECO:0000313" key="2">
    <source>
        <dbReference type="EMBL" id="SFD97397.1"/>
    </source>
</evidence>
<organism evidence="2 3">
    <name type="scientific">Pseudomonas straminea</name>
    <dbReference type="NCBI Taxonomy" id="47882"/>
    <lineage>
        <taxon>Bacteria</taxon>
        <taxon>Pseudomonadati</taxon>
        <taxon>Pseudomonadota</taxon>
        <taxon>Gammaproteobacteria</taxon>
        <taxon>Pseudomonadales</taxon>
        <taxon>Pseudomonadaceae</taxon>
        <taxon>Phytopseudomonas</taxon>
    </lineage>
</organism>
<keyword evidence="3" id="KW-1185">Reference proteome</keyword>
<dbReference type="AlphaFoldDB" id="A0A1I1WQE9"/>
<reference evidence="3" key="1">
    <citation type="submission" date="2016-10" db="EMBL/GenBank/DDBJ databases">
        <authorList>
            <person name="Varghese N."/>
            <person name="Submissions S."/>
        </authorList>
    </citation>
    <scope>NUCLEOTIDE SEQUENCE [LARGE SCALE GENOMIC DNA]</scope>
    <source>
        <strain evidence="3">JCM 2783</strain>
    </source>
</reference>
<proteinExistence type="predicted"/>
<feature type="compositionally biased region" description="Basic and acidic residues" evidence="1">
    <location>
        <begin position="46"/>
        <end position="56"/>
    </location>
</feature>
<protein>
    <recommendedName>
        <fullName evidence="4">DUF3140 domain-containing protein</fullName>
    </recommendedName>
</protein>
<evidence type="ECO:0000256" key="1">
    <source>
        <dbReference type="SAM" id="MobiDB-lite"/>
    </source>
</evidence>
<dbReference type="Proteomes" id="UP000243950">
    <property type="component" value="Unassembled WGS sequence"/>
</dbReference>
<dbReference type="EMBL" id="FOMO01000006">
    <property type="protein sequence ID" value="SFD97397.1"/>
    <property type="molecule type" value="Genomic_DNA"/>
</dbReference>